<dbReference type="InterPro" id="IPR027417">
    <property type="entry name" value="P-loop_NTPase"/>
</dbReference>
<proteinExistence type="predicted"/>
<organism evidence="9">
    <name type="scientific">candidate division WOR-3 bacterium</name>
    <dbReference type="NCBI Taxonomy" id="2052148"/>
    <lineage>
        <taxon>Bacteria</taxon>
        <taxon>Bacteria division WOR-3</taxon>
    </lineage>
</organism>
<feature type="domain" description="Helicase HerA central" evidence="7">
    <location>
        <begin position="143"/>
        <end position="382"/>
    </location>
</feature>
<dbReference type="InterPro" id="IPR002789">
    <property type="entry name" value="HerA_central"/>
</dbReference>
<keyword evidence="3" id="KW-0347">Helicase</keyword>
<dbReference type="PANTHER" id="PTHR42957">
    <property type="entry name" value="HELICASE MJ1565-RELATED"/>
    <property type="match status" value="1"/>
</dbReference>
<evidence type="ECO:0000259" key="8">
    <source>
        <dbReference type="Pfam" id="PF05872"/>
    </source>
</evidence>
<dbReference type="GO" id="GO:0003677">
    <property type="term" value="F:DNA binding"/>
    <property type="evidence" value="ECO:0007669"/>
    <property type="project" value="UniProtKB-KW"/>
</dbReference>
<reference evidence="9" key="1">
    <citation type="journal article" date="2020" name="mSystems">
        <title>Genome- and Community-Level Interaction Insights into Carbon Utilization and Element Cycling Functions of Hydrothermarchaeota in Hydrothermal Sediment.</title>
        <authorList>
            <person name="Zhou Z."/>
            <person name="Liu Y."/>
            <person name="Xu W."/>
            <person name="Pan J."/>
            <person name="Luo Z.H."/>
            <person name="Li M."/>
        </authorList>
    </citation>
    <scope>NUCLEOTIDE SEQUENCE [LARGE SCALE GENOMIC DNA]</scope>
    <source>
        <strain evidence="9">SpSt-876</strain>
    </source>
</reference>
<evidence type="ECO:0000256" key="6">
    <source>
        <dbReference type="ARBA" id="ARBA00023235"/>
    </source>
</evidence>
<keyword evidence="2" id="KW-0378">Hydrolase</keyword>
<dbReference type="Pfam" id="PF01935">
    <property type="entry name" value="DUF87"/>
    <property type="match status" value="1"/>
</dbReference>
<dbReference type="GO" id="GO:0016787">
    <property type="term" value="F:hydrolase activity"/>
    <property type="evidence" value="ECO:0007669"/>
    <property type="project" value="UniProtKB-KW"/>
</dbReference>
<dbReference type="InterPro" id="IPR008571">
    <property type="entry name" value="HerA-like"/>
</dbReference>
<accession>A0A7C6EA35</accession>
<dbReference type="SUPFAM" id="SSF52540">
    <property type="entry name" value="P-loop containing nucleoside triphosphate hydrolases"/>
    <property type="match status" value="1"/>
</dbReference>
<feature type="domain" description="Helicase HerA-like C-terminal" evidence="8">
    <location>
        <begin position="394"/>
        <end position="478"/>
    </location>
</feature>
<evidence type="ECO:0000256" key="3">
    <source>
        <dbReference type="ARBA" id="ARBA00022806"/>
    </source>
</evidence>
<evidence type="ECO:0000256" key="5">
    <source>
        <dbReference type="ARBA" id="ARBA00023125"/>
    </source>
</evidence>
<dbReference type="AlphaFoldDB" id="A0A7C6EA35"/>
<evidence type="ECO:0000256" key="2">
    <source>
        <dbReference type="ARBA" id="ARBA00022801"/>
    </source>
</evidence>
<dbReference type="PANTHER" id="PTHR42957:SF1">
    <property type="entry name" value="HELICASE MJ1565-RELATED"/>
    <property type="match status" value="1"/>
</dbReference>
<evidence type="ECO:0000259" key="7">
    <source>
        <dbReference type="Pfam" id="PF01935"/>
    </source>
</evidence>
<dbReference type="GO" id="GO:0004386">
    <property type="term" value="F:helicase activity"/>
    <property type="evidence" value="ECO:0007669"/>
    <property type="project" value="UniProtKB-KW"/>
</dbReference>
<dbReference type="EMBL" id="DTLI01000074">
    <property type="protein sequence ID" value="HHS51817.1"/>
    <property type="molecule type" value="Genomic_DNA"/>
</dbReference>
<keyword evidence="6" id="KW-0413">Isomerase</keyword>
<keyword evidence="4" id="KW-0067">ATP-binding</keyword>
<sequence>MINQTTKSKEVLVPLRKETETNIGQVIEVRGDKVLVELWADPTKPLIEDYYPGQPGSYLKIPFQGHSIICIASSIKLGHQSIGGEMKKIVECMLVGTLKPDNKFVRGVAIYPTVGLIAQMVTDDELNKIFAEYRHFDFSFASLAENERQRVPVNINNLFAHHLAIVGNTGSGKSCAVASILQKVIKKYPNTHIIVFDLHGEYAAAFPKDVSIIEADKVELPHWLLSFDEFIDLNVDLTELTAKNQITVIRDAMLRARQGTDSDQNLGLGASLTVDSPVFYNVEDMINLIRNWNIQMVYNDEGKLVPGPLHGVFDRFLIRFDSRMQDPRYKFIFRPENYSSDSSLIELLKNHLSLNNGKRMTVIDLSGIPSETIGVVVAVISRVVFEFNLWNTERDKLPILMVYEEAHNLIPRQANLGFPSAHKAVERITKEGRKYGIGAIFVSQRPNELSETVISQCNNFIAMRLTNPEDQEYVRKLVPDSAQGLLAMAPSLRTGEALLLGDAVVMPTRVLIDLPCPQPKSSDIEFAQGWTETSKEIDIERVVKRWRTRRRDL</sequence>
<evidence type="ECO:0000256" key="4">
    <source>
        <dbReference type="ARBA" id="ARBA00022840"/>
    </source>
</evidence>
<dbReference type="GO" id="GO:0005524">
    <property type="term" value="F:ATP binding"/>
    <property type="evidence" value="ECO:0007669"/>
    <property type="project" value="UniProtKB-KW"/>
</dbReference>
<name>A0A7C6EA35_UNCW3</name>
<comment type="caution">
    <text evidence="9">The sequence shown here is derived from an EMBL/GenBank/DDBJ whole genome shotgun (WGS) entry which is preliminary data.</text>
</comment>
<evidence type="ECO:0000313" key="9">
    <source>
        <dbReference type="EMBL" id="HHS51817.1"/>
    </source>
</evidence>
<dbReference type="Pfam" id="PF05872">
    <property type="entry name" value="HerA_C"/>
    <property type="match status" value="1"/>
</dbReference>
<dbReference type="Gene3D" id="3.40.50.300">
    <property type="entry name" value="P-loop containing nucleotide triphosphate hydrolases"/>
    <property type="match status" value="2"/>
</dbReference>
<protein>
    <submittedName>
        <fullName evidence="9">DUF853 family protein</fullName>
    </submittedName>
</protein>
<evidence type="ECO:0000256" key="1">
    <source>
        <dbReference type="ARBA" id="ARBA00022741"/>
    </source>
</evidence>
<dbReference type="InterPro" id="IPR033186">
    <property type="entry name" value="HerA_C"/>
</dbReference>
<keyword evidence="5" id="KW-0238">DNA-binding</keyword>
<keyword evidence="1" id="KW-0547">Nucleotide-binding</keyword>
<gene>
    <name evidence="9" type="ORF">ENW73_02975</name>
</gene>